<gene>
    <name evidence="4" type="ORF">UA08_08925</name>
</gene>
<dbReference type="GO" id="GO:0008081">
    <property type="term" value="F:phosphoric diester hydrolase activity"/>
    <property type="evidence" value="ECO:0007669"/>
    <property type="project" value="InterPro"/>
</dbReference>
<accession>A0A225AJZ5</accession>
<evidence type="ECO:0000256" key="2">
    <source>
        <dbReference type="ARBA" id="ARBA00014286"/>
    </source>
</evidence>
<comment type="similarity">
    <text evidence="1">Belongs to the AIM6 family.</text>
</comment>
<name>A0A225AJZ5_TALAT</name>
<comment type="caution">
    <text evidence="4">The sequence shown here is derived from an EMBL/GenBank/DDBJ whole genome shotgun (WGS) entry which is preliminary data.</text>
</comment>
<dbReference type="RefSeq" id="XP_020115960.1">
    <property type="nucleotide sequence ID" value="XM_020263819.1"/>
</dbReference>
<keyword evidence="3" id="KW-0812">Transmembrane</keyword>
<keyword evidence="3" id="KW-0472">Membrane</keyword>
<keyword evidence="5" id="KW-1185">Reference proteome</keyword>
<dbReference type="Proteomes" id="UP000214365">
    <property type="component" value="Unassembled WGS sequence"/>
</dbReference>
<dbReference type="InterPro" id="IPR051236">
    <property type="entry name" value="HAT_RTT109-like"/>
</dbReference>
<reference evidence="4 5" key="1">
    <citation type="submission" date="2015-06" db="EMBL/GenBank/DDBJ databases">
        <title>Talaromyces atroroseus IBT 11181 draft genome.</title>
        <authorList>
            <person name="Rasmussen K.B."/>
            <person name="Rasmussen S."/>
            <person name="Petersen B."/>
            <person name="Sicheritz-Ponten T."/>
            <person name="Mortensen U.H."/>
            <person name="Thrane U."/>
        </authorList>
    </citation>
    <scope>NUCLEOTIDE SEQUENCE [LARGE SCALE GENOMIC DNA]</scope>
    <source>
        <strain evidence="4 5">IBT 11181</strain>
    </source>
</reference>
<protein>
    <recommendedName>
        <fullName evidence="2">Altered inheritance of mitochondria protein 6</fullName>
    </recommendedName>
</protein>
<dbReference type="EMBL" id="LFMY01000017">
    <property type="protein sequence ID" value="OKL55839.1"/>
    <property type="molecule type" value="Genomic_DNA"/>
</dbReference>
<evidence type="ECO:0000256" key="3">
    <source>
        <dbReference type="SAM" id="Phobius"/>
    </source>
</evidence>
<keyword evidence="3" id="KW-1133">Transmembrane helix</keyword>
<dbReference type="AlphaFoldDB" id="A0A225AJZ5"/>
<proteinExistence type="inferred from homology"/>
<dbReference type="GeneID" id="31008681"/>
<organism evidence="4 5">
    <name type="scientific">Talaromyces atroroseus</name>
    <dbReference type="NCBI Taxonomy" id="1441469"/>
    <lineage>
        <taxon>Eukaryota</taxon>
        <taxon>Fungi</taxon>
        <taxon>Dikarya</taxon>
        <taxon>Ascomycota</taxon>
        <taxon>Pezizomycotina</taxon>
        <taxon>Eurotiomycetes</taxon>
        <taxon>Eurotiomycetidae</taxon>
        <taxon>Eurotiales</taxon>
        <taxon>Trichocomaceae</taxon>
        <taxon>Talaromyces</taxon>
        <taxon>Talaromyces sect. Trachyspermi</taxon>
    </lineage>
</organism>
<dbReference type="GO" id="GO:0006629">
    <property type="term" value="P:lipid metabolic process"/>
    <property type="evidence" value="ECO:0007669"/>
    <property type="project" value="InterPro"/>
</dbReference>
<evidence type="ECO:0000256" key="1">
    <source>
        <dbReference type="ARBA" id="ARBA00008858"/>
    </source>
</evidence>
<dbReference type="OrthoDB" id="4153866at2759"/>
<feature type="transmembrane region" description="Helical" evidence="3">
    <location>
        <begin position="87"/>
        <end position="111"/>
    </location>
</feature>
<evidence type="ECO:0000313" key="5">
    <source>
        <dbReference type="Proteomes" id="UP000214365"/>
    </source>
</evidence>
<dbReference type="SUPFAM" id="SSF51695">
    <property type="entry name" value="PLC-like phosphodiesterases"/>
    <property type="match status" value="1"/>
</dbReference>
<dbReference type="STRING" id="1441469.A0A225AJZ5"/>
<dbReference type="PANTHER" id="PTHR31571:SF1">
    <property type="entry name" value="ALTERED INHERITANCE OF MITOCHONDRIA PROTEIN 6"/>
    <property type="match status" value="1"/>
</dbReference>
<dbReference type="InterPro" id="IPR017946">
    <property type="entry name" value="PLC-like_Pdiesterase_TIM-brl"/>
</dbReference>
<evidence type="ECO:0000313" key="4">
    <source>
        <dbReference type="EMBL" id="OKL55839.1"/>
    </source>
</evidence>
<dbReference type="PANTHER" id="PTHR31571">
    <property type="entry name" value="ALTERED INHERITANCE OF MITOCHONDRIA PROTEIN 6"/>
    <property type="match status" value="1"/>
</dbReference>
<sequence length="423" mass="48490">MSPSETTYIPSEDDVPLVVLDDEYRLATSESPPPLHGSYERRNVAQRSLLFRWASYASTLTNCRHAHCNAHPLTPRAILCRYIRRPFWGFVILLGLLNIVSISLGCLFTLFPDDFDDRLDAWLLPNSRLSAISQRDTRGIPVSRCHSHNDYWRDVPLHSALQAGCMGVEADIWLSDQDLLVGHNPFVLNRRATLRSLYLNPLLDILHQRNSHILDLPDDFEPTTPLAGVFAADPTQTLILLIDFKTDGDELWPYVMYQLQPLREAGYLTFYNGTAINERPITIVASGNAPIHQVITNDSYRDIFYDAPLDKLALTSPTSDQDQLSIEYDFSNSYYASVNFGKTIGGLHRNRFSEDQLIKIRSQIENAHSRGLKVRYWGTPSWPRGLRNHVWHVLVREGVDLLNVDDLREGTRQDWRKHRSWLL</sequence>